<organism evidence="1 2">
    <name type="scientific">Strongyloides venezuelensis</name>
    <name type="common">Threadworm</name>
    <dbReference type="NCBI Taxonomy" id="75913"/>
    <lineage>
        <taxon>Eukaryota</taxon>
        <taxon>Metazoa</taxon>
        <taxon>Ecdysozoa</taxon>
        <taxon>Nematoda</taxon>
        <taxon>Chromadorea</taxon>
        <taxon>Rhabditida</taxon>
        <taxon>Tylenchina</taxon>
        <taxon>Panagrolaimomorpha</taxon>
        <taxon>Strongyloidoidea</taxon>
        <taxon>Strongyloididae</taxon>
        <taxon>Strongyloides</taxon>
    </lineage>
</organism>
<dbReference type="WBParaSite" id="SVE_0258200.1">
    <property type="protein sequence ID" value="SVE_0258200.1"/>
    <property type="gene ID" value="SVE_0258200"/>
</dbReference>
<dbReference type="AlphaFoldDB" id="A0A0K0F1B1"/>
<keyword evidence="1" id="KW-1185">Reference proteome</keyword>
<proteinExistence type="predicted"/>
<name>A0A0K0F1B1_STRVS</name>
<evidence type="ECO:0000313" key="2">
    <source>
        <dbReference type="WBParaSite" id="SVE_0258200.1"/>
    </source>
</evidence>
<accession>A0A0K0F1B1</accession>
<protein>
    <submittedName>
        <fullName evidence="2">Clathrin light chain</fullName>
    </submittedName>
</protein>
<reference evidence="1" key="1">
    <citation type="submission" date="2014-07" db="EMBL/GenBank/DDBJ databases">
        <authorList>
            <person name="Martin A.A"/>
            <person name="De Silva N."/>
        </authorList>
    </citation>
    <scope>NUCLEOTIDE SEQUENCE</scope>
</reference>
<sequence length="128" mass="14834">MDHVLVWEESIVSEKVVGSQIVSVLNQLEEENQIKGRERFTEQEKEFKAVEFCEDFGNAKMLKESQNVLTLNVHEDRKVNTAGLAIKNIMDPDSPDALKRVKKKLLMRCEDSEKSWCILMQVMLLLMH</sequence>
<dbReference type="Proteomes" id="UP000035680">
    <property type="component" value="Unassembled WGS sequence"/>
</dbReference>
<evidence type="ECO:0000313" key="1">
    <source>
        <dbReference type="Proteomes" id="UP000035680"/>
    </source>
</evidence>
<reference evidence="2" key="2">
    <citation type="submission" date="2015-08" db="UniProtKB">
        <authorList>
            <consortium name="WormBaseParasite"/>
        </authorList>
    </citation>
    <scope>IDENTIFICATION</scope>
</reference>